<dbReference type="InterPro" id="IPR051954">
    <property type="entry name" value="tRNA_methyltransferase_THADA"/>
</dbReference>
<dbReference type="GO" id="GO:0005829">
    <property type="term" value="C:cytosol"/>
    <property type="evidence" value="ECO:0007669"/>
    <property type="project" value="TreeGrafter"/>
</dbReference>
<protein>
    <recommendedName>
        <fullName evidence="3">tRNA (32-2'-O)-methyltransferase regulator THADA</fullName>
    </recommendedName>
</protein>
<dbReference type="Pfam" id="PF25150">
    <property type="entry name" value="TPR_Trm732"/>
    <property type="match status" value="1"/>
</dbReference>
<evidence type="ECO:0000259" key="5">
    <source>
        <dbReference type="Pfam" id="PF25150"/>
    </source>
</evidence>
<dbReference type="InterPro" id="IPR019442">
    <property type="entry name" value="THADA/TRM732_DUF2428"/>
</dbReference>
<name>A0A8R1I038_CAEJA</name>
<dbReference type="SUPFAM" id="SSF48371">
    <property type="entry name" value="ARM repeat"/>
    <property type="match status" value="1"/>
</dbReference>
<dbReference type="GO" id="GO:0030488">
    <property type="term" value="P:tRNA methylation"/>
    <property type="evidence" value="ECO:0007669"/>
    <property type="project" value="TreeGrafter"/>
</dbReference>
<evidence type="ECO:0000256" key="2">
    <source>
        <dbReference type="ARBA" id="ARBA00022694"/>
    </source>
</evidence>
<feature type="domain" description="tRNA (32-2'-O)-methyltransferase regulator THADA-like C-terminal TPR repeats region" evidence="6">
    <location>
        <begin position="879"/>
        <end position="1026"/>
    </location>
</feature>
<keyword evidence="2" id="KW-0819">tRNA processing</keyword>
<evidence type="ECO:0000256" key="1">
    <source>
        <dbReference type="ARBA" id="ARBA00010409"/>
    </source>
</evidence>
<evidence type="ECO:0000259" key="6">
    <source>
        <dbReference type="Pfam" id="PF25151"/>
    </source>
</evidence>
<accession>A0A8R1I038</accession>
<evidence type="ECO:0000259" key="4">
    <source>
        <dbReference type="Pfam" id="PF10350"/>
    </source>
</evidence>
<evidence type="ECO:0000313" key="8">
    <source>
        <dbReference type="Proteomes" id="UP000005237"/>
    </source>
</evidence>
<organism evidence="7 8">
    <name type="scientific">Caenorhabditis japonica</name>
    <dbReference type="NCBI Taxonomy" id="281687"/>
    <lineage>
        <taxon>Eukaryota</taxon>
        <taxon>Metazoa</taxon>
        <taxon>Ecdysozoa</taxon>
        <taxon>Nematoda</taxon>
        <taxon>Chromadorea</taxon>
        <taxon>Rhabditida</taxon>
        <taxon>Rhabditina</taxon>
        <taxon>Rhabditomorpha</taxon>
        <taxon>Rhabditoidea</taxon>
        <taxon>Rhabditidae</taxon>
        <taxon>Peloderinae</taxon>
        <taxon>Caenorhabditis</taxon>
    </lineage>
</organism>
<reference evidence="8" key="1">
    <citation type="submission" date="2010-08" db="EMBL/GenBank/DDBJ databases">
        <authorList>
            <consortium name="Caenorhabditis japonica Sequencing Consortium"/>
            <person name="Wilson R.K."/>
        </authorList>
    </citation>
    <scope>NUCLEOTIDE SEQUENCE [LARGE SCALE GENOMIC DNA]</scope>
    <source>
        <strain evidence="8">DF5081</strain>
    </source>
</reference>
<feature type="domain" description="DUF2428" evidence="4">
    <location>
        <begin position="640"/>
        <end position="876"/>
    </location>
</feature>
<dbReference type="InterPro" id="IPR056842">
    <property type="entry name" value="THADA-like_TPR_C"/>
</dbReference>
<comment type="similarity">
    <text evidence="1">Belongs to the THADA family.</text>
</comment>
<dbReference type="Pfam" id="PF25151">
    <property type="entry name" value="TPR_Trm732_C"/>
    <property type="match status" value="1"/>
</dbReference>
<dbReference type="PANTHER" id="PTHR14387:SF7">
    <property type="entry name" value="THYROID ADENOMA-ASSOCIATED PROTEIN"/>
    <property type="match status" value="1"/>
</dbReference>
<keyword evidence="8" id="KW-1185">Reference proteome</keyword>
<evidence type="ECO:0000256" key="3">
    <source>
        <dbReference type="ARBA" id="ARBA00035698"/>
    </source>
</evidence>
<dbReference type="InterPro" id="IPR056843">
    <property type="entry name" value="THADA-like_TPR"/>
</dbReference>
<dbReference type="Pfam" id="PF10350">
    <property type="entry name" value="DUF2428"/>
    <property type="match status" value="1"/>
</dbReference>
<feature type="domain" description="tRNA (32-2'-O)-methyltransferase regulator THADA-like TPR repeats region" evidence="5">
    <location>
        <begin position="317"/>
        <end position="524"/>
    </location>
</feature>
<dbReference type="PANTHER" id="PTHR14387">
    <property type="entry name" value="THADA/DEATH RECEPTOR INTERACTING PROTEIN"/>
    <property type="match status" value="1"/>
</dbReference>
<dbReference type="InterPro" id="IPR016024">
    <property type="entry name" value="ARM-type_fold"/>
</dbReference>
<dbReference type="EnsemblMetazoa" id="CJA15529.1">
    <property type="protein sequence ID" value="CJA15529.1"/>
    <property type="gene ID" value="WBGene00134733"/>
</dbReference>
<sequence>MPVRAAGKAILDLGYIHSRVDTEDLFAGDTPKIYGELERTLAASEKYLNDSDTVIFSTVTLKRILTIFLSAKKPLPQYFWDKIILHIRRVWNYSADCVCYDAVETFASLLTLHLQQCAECLERPATDSHANCDWINEITQWLLEPTSLCRARFKCITHLVVQCPTLRLNLGEDFFRRVYDLIKNPSFSTVVFELVVDNIFHREDLWDFHCDLILLKLTENHDVKLIKTRLIPMLQKYQVTNIGDSKNKKKNKNGVEQETEAPTNIAVRFLSQLINQLNSLNPPIDLHSHLEIIHALLTTTWPRQKATDERLHLVDFSHWSQCVPETTLSTAIFHVDTEVRLSAFRLIVENPRRNVVFHENDIEYIKVFLDSNMALQSPSARHSLIATYKMMCQRLGSSAESFLKKKIASEKEKEPESVCSTLEDDNSGRAKWKLGEESYIHPIPESYIALVKWMSKLAFESLSPKGNYCRRIMALMQIDVLFNRESFITDGKTLFVDKLSLDSTLGSDRHMLVINCLNDSYDIVQSTALGLLKRLDFGNINLDEDEYISEVTQLMNSARTRNCSAAGYRIQYYLHKHPDRYTVFVSRFIEDLKKRMQHVEKELMNITKYPLHTILSMLELLLRNPTLQGDGELDKYYREQILDQLIPICHGVVAIVTPVVHNMSPEGCIPEEVLETLQGKTTNALAEISQHLLVCCWRAHKHVSGIFSWIVEAIAPKNTMTKTEIDTIKSYYWTQLTECKHVGAFESASEGFEQLCQFLWTNTNDTLPEPAVWLDEIVSTIQGEQDLSSLCATRRSAGLPHLVLSIILTEPKKYKNAALIRAAGSLLNMEEKSAESRVHSLNVMKAIIQNSKLSERAAFCYEETLRVAIDACRADWSERNAASQLFAALRTKIFGVMRSAQKTLEVDQKNRKSNYEFFSKFPSLYEYLFKQLQIEHSEFSFLPLLVLLTHLYTPESSTELYPLRPFIPPLLEIAMHDKRENLRTHAVAAILAISDIYAKEDLCSWIEHFQFKTARQNHIHSFLMLMEGLYRSEEYRKRIQGVVKQMVEAKVFKQWSDTNINALLSIVNLCEDIDYDSYDVPLQAICLAKRPLIEKMLLSREVFMTELSFIWKDIDARKEVYRSISRGGWEVCNPYLRAHVLNKAVGDLEAAHLFPQCDARNILKILFTASTYISPEVAQRVNTLIHECLDSPNLNWTMPSTIAYAMKLKYTYCSELEPKVISWIRDCYELDDPETKEIAVDVGGAFVMRLETKLSYTELEKTLIAAFALFLQDESEYIRQKASTYMSGLVKHNLSTAINPAICYLLVLKWCLNDGNEEFAKFYGDTKCEEQRDDLFDACAVNQYAEYSLFGDIQMYEASLGVSEVNPEMYDIEF</sequence>
<dbReference type="Proteomes" id="UP000005237">
    <property type="component" value="Unassembled WGS sequence"/>
</dbReference>
<proteinExistence type="inferred from homology"/>
<evidence type="ECO:0000313" key="7">
    <source>
        <dbReference type="EnsemblMetazoa" id="CJA15529.1"/>
    </source>
</evidence>
<reference evidence="7" key="2">
    <citation type="submission" date="2022-06" db="UniProtKB">
        <authorList>
            <consortium name="EnsemblMetazoa"/>
        </authorList>
    </citation>
    <scope>IDENTIFICATION</scope>
    <source>
        <strain evidence="7">DF5081</strain>
    </source>
</reference>